<accession>A0AAW1NZ04</accession>
<reference evidence="2 3" key="1">
    <citation type="journal article" date="2024" name="Nat. Commun.">
        <title>Phylogenomics reveals the evolutionary origins of lichenization in chlorophyte algae.</title>
        <authorList>
            <person name="Puginier C."/>
            <person name="Libourel C."/>
            <person name="Otte J."/>
            <person name="Skaloud P."/>
            <person name="Haon M."/>
            <person name="Grisel S."/>
            <person name="Petersen M."/>
            <person name="Berrin J.G."/>
            <person name="Delaux P.M."/>
            <person name="Dal Grande F."/>
            <person name="Keller J."/>
        </authorList>
    </citation>
    <scope>NUCLEOTIDE SEQUENCE [LARGE SCALE GENOMIC DNA]</scope>
    <source>
        <strain evidence="2 3">SAG 2036</strain>
    </source>
</reference>
<dbReference type="Proteomes" id="UP001465755">
    <property type="component" value="Unassembled WGS sequence"/>
</dbReference>
<feature type="region of interest" description="Disordered" evidence="1">
    <location>
        <begin position="1"/>
        <end position="82"/>
    </location>
</feature>
<keyword evidence="3" id="KW-1185">Reference proteome</keyword>
<sequence>MEQPVASSSRRDDRVDVGWRGSAVAPKRRKIIHMPGGSGSATAALRRQAEEQPRLGLDAGAAGAGGGLQKLAPSRTLDPMRASNPGVAARIEQDNAARLTDQDRERILERKAQTYAALKPGFLARCNSSWLYAV</sequence>
<proteinExistence type="predicted"/>
<gene>
    <name evidence="2" type="ORF">WJX73_006893</name>
</gene>
<evidence type="ECO:0000256" key="1">
    <source>
        <dbReference type="SAM" id="MobiDB-lite"/>
    </source>
</evidence>
<evidence type="ECO:0000313" key="3">
    <source>
        <dbReference type="Proteomes" id="UP001465755"/>
    </source>
</evidence>
<evidence type="ECO:0000313" key="2">
    <source>
        <dbReference type="EMBL" id="KAK9800190.1"/>
    </source>
</evidence>
<protein>
    <submittedName>
        <fullName evidence="2">Uncharacterized protein</fullName>
    </submittedName>
</protein>
<comment type="caution">
    <text evidence="2">The sequence shown here is derived from an EMBL/GenBank/DDBJ whole genome shotgun (WGS) entry which is preliminary data.</text>
</comment>
<organism evidence="2 3">
    <name type="scientific">Symbiochloris irregularis</name>
    <dbReference type="NCBI Taxonomy" id="706552"/>
    <lineage>
        <taxon>Eukaryota</taxon>
        <taxon>Viridiplantae</taxon>
        <taxon>Chlorophyta</taxon>
        <taxon>core chlorophytes</taxon>
        <taxon>Trebouxiophyceae</taxon>
        <taxon>Trebouxiales</taxon>
        <taxon>Trebouxiaceae</taxon>
        <taxon>Symbiochloris</taxon>
    </lineage>
</organism>
<dbReference type="AlphaFoldDB" id="A0AAW1NZ04"/>
<name>A0AAW1NZ04_9CHLO</name>
<dbReference type="EMBL" id="JALJOQ010000085">
    <property type="protein sequence ID" value="KAK9800190.1"/>
    <property type="molecule type" value="Genomic_DNA"/>
</dbReference>